<feature type="compositionally biased region" description="Polar residues" evidence="1">
    <location>
        <begin position="476"/>
        <end position="485"/>
    </location>
</feature>
<evidence type="ECO:0000313" key="4">
    <source>
        <dbReference type="Proteomes" id="UP001201262"/>
    </source>
</evidence>
<dbReference type="GeneID" id="70243581"/>
<evidence type="ECO:0000256" key="1">
    <source>
        <dbReference type="SAM" id="MobiDB-lite"/>
    </source>
</evidence>
<feature type="domain" description="HAUS augmin-like complex subunit 6 N-terminal" evidence="2">
    <location>
        <begin position="20"/>
        <end position="214"/>
    </location>
</feature>
<feature type="compositionally biased region" description="Polar residues" evidence="1">
    <location>
        <begin position="417"/>
        <end position="429"/>
    </location>
</feature>
<sequence length="627" mass="70209">MQASRAPAPSWSTPSPVTVFLRNVHLLRLDQQPDWPALSAKLFSGGQSTQLQRVKGVESALYHLFSLWDPAETKTKLRPFFPPLEPLQSINLRAALFRALSDLKKNGDLGRETIVRKTMLDDCKGAKFEEVLAVFSTAVLRRLVSQSQIEPGLRLAFAQAVTHQEIELFVPLILAHHSALENTRQHRSKVRENYRRFSDLLDAKSEELSARSNKNIQADDAPYAERLELEVRANWLGSQGWVDALLNGGSHIETDAFLELPFETAWSQAKNANIDDLVRPTHPGLVRDVNSWIAESRYRLQRLNDLKASIRKIDTESGIKVPARTQAKSNSLVFKDHLTLTVASISKGAQETTHTPVIVEEHRDIISSLKETLAQIDGGETENTEQAQKIHPRLLERLPGNKFSHNIHALSPIPDSDQYSRSPSPNIQVITPEHETRPMTPDSHDKPAFTQSLSDIDDSVNMPVVDSLDQPMVQDESPNLEQQSSPPEPKLPVLPSDKFEHRPSSLLERTRQSMSLLPPLPTNRSRQSLAARRQTRQSQIFSINQFETPPKERHSLSGSGASTPRDDLFSEDADYASVFKSRPRIAQSPLMSPAVHVGLDTNEGVYEEDESVIDLAADGSPLPRRMR</sequence>
<dbReference type="RefSeq" id="XP_046067671.1">
    <property type="nucleotide sequence ID" value="XM_046213294.1"/>
</dbReference>
<evidence type="ECO:0000259" key="2">
    <source>
        <dbReference type="Pfam" id="PF14661"/>
    </source>
</evidence>
<comment type="caution">
    <text evidence="3">The sequence shown here is derived from an EMBL/GenBank/DDBJ whole genome shotgun (WGS) entry which is preliminary data.</text>
</comment>
<protein>
    <submittedName>
        <fullName evidence="3">HAUS augmin-like complex subunit 6 N-terminus-domain-containing protein</fullName>
    </submittedName>
</protein>
<feature type="region of interest" description="Disordered" evidence="1">
    <location>
        <begin position="405"/>
        <end position="462"/>
    </location>
</feature>
<feature type="compositionally biased region" description="Polar residues" evidence="1">
    <location>
        <begin position="536"/>
        <end position="547"/>
    </location>
</feature>
<gene>
    <name evidence="3" type="ORF">BGW36DRAFT_349660</name>
</gene>
<proteinExistence type="predicted"/>
<dbReference type="AlphaFoldDB" id="A0AAD4KI21"/>
<dbReference type="EMBL" id="JAJTJA010000012">
    <property type="protein sequence ID" value="KAH8691579.1"/>
    <property type="molecule type" value="Genomic_DNA"/>
</dbReference>
<name>A0AAD4KI21_9EURO</name>
<dbReference type="Pfam" id="PF14661">
    <property type="entry name" value="HAUS6_N"/>
    <property type="match status" value="1"/>
</dbReference>
<organism evidence="3 4">
    <name type="scientific">Talaromyces proteolyticus</name>
    <dbReference type="NCBI Taxonomy" id="1131652"/>
    <lineage>
        <taxon>Eukaryota</taxon>
        <taxon>Fungi</taxon>
        <taxon>Dikarya</taxon>
        <taxon>Ascomycota</taxon>
        <taxon>Pezizomycotina</taxon>
        <taxon>Eurotiomycetes</taxon>
        <taxon>Eurotiomycetidae</taxon>
        <taxon>Eurotiales</taxon>
        <taxon>Trichocomaceae</taxon>
        <taxon>Talaromyces</taxon>
        <taxon>Talaromyces sect. Bacilispori</taxon>
    </lineage>
</organism>
<keyword evidence="4" id="KW-1185">Reference proteome</keyword>
<feature type="compositionally biased region" description="Basic and acidic residues" evidence="1">
    <location>
        <begin position="432"/>
        <end position="447"/>
    </location>
</feature>
<feature type="region of interest" description="Disordered" evidence="1">
    <location>
        <begin position="475"/>
        <end position="569"/>
    </location>
</feature>
<accession>A0AAD4KI21</accession>
<dbReference type="InterPro" id="IPR028163">
    <property type="entry name" value="HAUS_6_N"/>
</dbReference>
<reference evidence="3" key="1">
    <citation type="submission" date="2021-12" db="EMBL/GenBank/DDBJ databases">
        <title>Convergent genome expansion in fungi linked to evolution of root-endophyte symbiosis.</title>
        <authorList>
            <consortium name="DOE Joint Genome Institute"/>
            <person name="Ke Y.-H."/>
            <person name="Bonito G."/>
            <person name="Liao H.-L."/>
            <person name="Looney B."/>
            <person name="Rojas-Flechas A."/>
            <person name="Nash J."/>
            <person name="Hameed K."/>
            <person name="Schadt C."/>
            <person name="Martin F."/>
            <person name="Crous P.W."/>
            <person name="Miettinen O."/>
            <person name="Magnuson J.K."/>
            <person name="Labbe J."/>
            <person name="Jacobson D."/>
            <person name="Doktycz M.J."/>
            <person name="Veneault-Fourrey C."/>
            <person name="Kuo A."/>
            <person name="Mondo S."/>
            <person name="Calhoun S."/>
            <person name="Riley R."/>
            <person name="Ohm R."/>
            <person name="LaButti K."/>
            <person name="Andreopoulos B."/>
            <person name="Pangilinan J."/>
            <person name="Nolan M."/>
            <person name="Tritt A."/>
            <person name="Clum A."/>
            <person name="Lipzen A."/>
            <person name="Daum C."/>
            <person name="Barry K."/>
            <person name="Grigoriev I.V."/>
            <person name="Vilgalys R."/>
        </authorList>
    </citation>
    <scope>NUCLEOTIDE SEQUENCE</scope>
    <source>
        <strain evidence="3">PMI_201</strain>
    </source>
</reference>
<feature type="compositionally biased region" description="Basic and acidic residues" evidence="1">
    <location>
        <begin position="497"/>
        <end position="511"/>
    </location>
</feature>
<dbReference type="Proteomes" id="UP001201262">
    <property type="component" value="Unassembled WGS sequence"/>
</dbReference>
<evidence type="ECO:0000313" key="3">
    <source>
        <dbReference type="EMBL" id="KAH8691579.1"/>
    </source>
</evidence>